<keyword evidence="2" id="KW-1185">Reference proteome</keyword>
<dbReference type="AlphaFoldDB" id="A0A0D0DKA8"/>
<organism evidence="1 2">
    <name type="scientific">Paxillus rubicundulus Ve08.2h10</name>
    <dbReference type="NCBI Taxonomy" id="930991"/>
    <lineage>
        <taxon>Eukaryota</taxon>
        <taxon>Fungi</taxon>
        <taxon>Dikarya</taxon>
        <taxon>Basidiomycota</taxon>
        <taxon>Agaricomycotina</taxon>
        <taxon>Agaricomycetes</taxon>
        <taxon>Agaricomycetidae</taxon>
        <taxon>Boletales</taxon>
        <taxon>Paxilineae</taxon>
        <taxon>Paxillaceae</taxon>
        <taxon>Paxillus</taxon>
    </lineage>
</organism>
<dbReference type="HOGENOM" id="CLU_2923338_0_0_1"/>
<proteinExistence type="predicted"/>
<evidence type="ECO:0000313" key="1">
    <source>
        <dbReference type="EMBL" id="KIK98902.1"/>
    </source>
</evidence>
<reference evidence="2" key="2">
    <citation type="submission" date="2015-01" db="EMBL/GenBank/DDBJ databases">
        <title>Evolutionary Origins and Diversification of the Mycorrhizal Mutualists.</title>
        <authorList>
            <consortium name="DOE Joint Genome Institute"/>
            <consortium name="Mycorrhizal Genomics Consortium"/>
            <person name="Kohler A."/>
            <person name="Kuo A."/>
            <person name="Nagy L.G."/>
            <person name="Floudas D."/>
            <person name="Copeland A."/>
            <person name="Barry K.W."/>
            <person name="Cichocki N."/>
            <person name="Veneault-Fourrey C."/>
            <person name="LaButti K."/>
            <person name="Lindquist E.A."/>
            <person name="Lipzen A."/>
            <person name="Lundell T."/>
            <person name="Morin E."/>
            <person name="Murat C."/>
            <person name="Riley R."/>
            <person name="Ohm R."/>
            <person name="Sun H."/>
            <person name="Tunlid A."/>
            <person name="Henrissat B."/>
            <person name="Grigoriev I.V."/>
            <person name="Hibbett D.S."/>
            <person name="Martin F."/>
        </authorList>
    </citation>
    <scope>NUCLEOTIDE SEQUENCE [LARGE SCALE GENOMIC DNA]</scope>
    <source>
        <strain evidence="2">Ve08.2h10</strain>
    </source>
</reference>
<dbReference type="Proteomes" id="UP000054538">
    <property type="component" value="Unassembled WGS sequence"/>
</dbReference>
<name>A0A0D0DKA8_9AGAM</name>
<accession>A0A0D0DKA8</accession>
<dbReference type="EMBL" id="KN824876">
    <property type="protein sequence ID" value="KIK98902.1"/>
    <property type="molecule type" value="Genomic_DNA"/>
</dbReference>
<sequence>MSVGCALCTWEPRRLLYTASRDYHTTLGDYHVALRSGIPDTRDTRAFWERSSDARLRSWAV</sequence>
<protein>
    <submittedName>
        <fullName evidence="1">Uncharacterized protein</fullName>
    </submittedName>
</protein>
<gene>
    <name evidence="1" type="ORF">PAXRUDRAFT_823323</name>
</gene>
<dbReference type="InParanoid" id="A0A0D0DKA8"/>
<evidence type="ECO:0000313" key="2">
    <source>
        <dbReference type="Proteomes" id="UP000054538"/>
    </source>
</evidence>
<reference evidence="1 2" key="1">
    <citation type="submission" date="2014-04" db="EMBL/GenBank/DDBJ databases">
        <authorList>
            <consortium name="DOE Joint Genome Institute"/>
            <person name="Kuo A."/>
            <person name="Kohler A."/>
            <person name="Jargeat P."/>
            <person name="Nagy L.G."/>
            <person name="Floudas D."/>
            <person name="Copeland A."/>
            <person name="Barry K.W."/>
            <person name="Cichocki N."/>
            <person name="Veneault-Fourrey C."/>
            <person name="LaButti K."/>
            <person name="Lindquist E.A."/>
            <person name="Lipzen A."/>
            <person name="Lundell T."/>
            <person name="Morin E."/>
            <person name="Murat C."/>
            <person name="Sun H."/>
            <person name="Tunlid A."/>
            <person name="Henrissat B."/>
            <person name="Grigoriev I.V."/>
            <person name="Hibbett D.S."/>
            <person name="Martin F."/>
            <person name="Nordberg H.P."/>
            <person name="Cantor M.N."/>
            <person name="Hua S.X."/>
        </authorList>
    </citation>
    <scope>NUCLEOTIDE SEQUENCE [LARGE SCALE GENOMIC DNA]</scope>
    <source>
        <strain evidence="1 2">Ve08.2h10</strain>
    </source>
</reference>